<dbReference type="SUPFAM" id="SSF53335">
    <property type="entry name" value="S-adenosyl-L-methionine-dependent methyltransferases"/>
    <property type="match status" value="1"/>
</dbReference>
<dbReference type="PANTHER" id="PTHR12303:SF13">
    <property type="match status" value="1"/>
</dbReference>
<dbReference type="AlphaFoldDB" id="A0A1Y6C1I3"/>
<keyword evidence="2" id="KW-1185">Reference proteome</keyword>
<sequence length="457" mass="52495">MKHTNVVLDLAQCPKCQGKLREASDGGVACEDCNSLYPEFGNIIWLFEEPHYMRADWKNRFDYFLQMNRLEVQKLKIQQQAPHLLDNTKKRLSKLIQSKIEHGREVSKAIEPIVSDEDGDPAIHLAAGTKLPETQALMSYYDNICRDWSYGDEENKICLDTIANVLGDNRSLGKLAVLGSGACRLAYDIHRNFEADLTLNIDINPFLFFVAQRLVAGKAVNLYEFPMAPKNLESVAVKLKCKAPETIKDGFHFLLSDAMNPSFQAEAFNTLLTPWLIDIVHQDIRDQFRRYNRLLQLGGRWINFGSLAFFHRDSLICYSLEETLDIAKEAGFEIESYSHEEIPYLHSPYSCQKRYERVLCFSARKVNDVEQPEQAFNFRADWLRDTNLAVPLSQEVQQQTMVHNTLQNLFQLVDGKRSIQDMAQEATFLGVPPENAVLIIQNVLTKFFDDRLKGRQF</sequence>
<dbReference type="GO" id="GO:0008757">
    <property type="term" value="F:S-adenosylmethionine-dependent methyltransferase activity"/>
    <property type="evidence" value="ECO:0007669"/>
    <property type="project" value="InterPro"/>
</dbReference>
<accession>A0A1Y6C1I3</accession>
<dbReference type="InterPro" id="IPR012901">
    <property type="entry name" value="CARME"/>
</dbReference>
<dbReference type="Gene3D" id="3.40.50.150">
    <property type="entry name" value="Vaccinia Virus protein VP39"/>
    <property type="match status" value="1"/>
</dbReference>
<dbReference type="InterPro" id="IPR029063">
    <property type="entry name" value="SAM-dependent_MTases_sf"/>
</dbReference>
<evidence type="ECO:0000313" key="1">
    <source>
        <dbReference type="EMBL" id="SMF28847.1"/>
    </source>
</evidence>
<dbReference type="RefSeq" id="WP_132319420.1">
    <property type="nucleotide sequence ID" value="NZ_FWZT01000009.1"/>
</dbReference>
<organism evidence="1 2">
    <name type="scientific">Pseudobacteriovorax antillogorgiicola</name>
    <dbReference type="NCBI Taxonomy" id="1513793"/>
    <lineage>
        <taxon>Bacteria</taxon>
        <taxon>Pseudomonadati</taxon>
        <taxon>Bdellovibrionota</taxon>
        <taxon>Oligoflexia</taxon>
        <taxon>Oligoflexales</taxon>
        <taxon>Pseudobacteriovoracaceae</taxon>
        <taxon>Pseudobacteriovorax</taxon>
    </lineage>
</organism>
<dbReference type="Pfam" id="PF07942">
    <property type="entry name" value="CARME"/>
    <property type="match status" value="1"/>
</dbReference>
<evidence type="ECO:0000313" key="2">
    <source>
        <dbReference type="Proteomes" id="UP000192907"/>
    </source>
</evidence>
<dbReference type="STRING" id="1513793.SAMN06296036_10957"/>
<protein>
    <submittedName>
        <fullName evidence="1">N2227-like protein</fullName>
    </submittedName>
</protein>
<reference evidence="2" key="1">
    <citation type="submission" date="2017-04" db="EMBL/GenBank/DDBJ databases">
        <authorList>
            <person name="Varghese N."/>
            <person name="Submissions S."/>
        </authorList>
    </citation>
    <scope>NUCLEOTIDE SEQUENCE [LARGE SCALE GENOMIC DNA]</scope>
    <source>
        <strain evidence="2">RKEM611</strain>
    </source>
</reference>
<dbReference type="Proteomes" id="UP000192907">
    <property type="component" value="Unassembled WGS sequence"/>
</dbReference>
<proteinExistence type="predicted"/>
<gene>
    <name evidence="1" type="ORF">SAMN06296036_10957</name>
</gene>
<name>A0A1Y6C1I3_9BACT</name>
<dbReference type="OrthoDB" id="5696937at2"/>
<dbReference type="SMART" id="SM01296">
    <property type="entry name" value="N2227"/>
    <property type="match status" value="1"/>
</dbReference>
<dbReference type="EMBL" id="FWZT01000009">
    <property type="protein sequence ID" value="SMF28847.1"/>
    <property type="molecule type" value="Genomic_DNA"/>
</dbReference>
<dbReference type="PANTHER" id="PTHR12303">
    <property type="entry name" value="CARNOSINE N-METHYLTRANSFERASE"/>
    <property type="match status" value="1"/>
</dbReference>